<dbReference type="GO" id="GO:0006412">
    <property type="term" value="P:translation"/>
    <property type="evidence" value="ECO:0007669"/>
    <property type="project" value="InterPro"/>
</dbReference>
<comment type="caution">
    <text evidence="4">The sequence shown here is derived from an EMBL/GenBank/DDBJ whole genome shotgun (WGS) entry which is preliminary data.</text>
</comment>
<dbReference type="InterPro" id="IPR032440">
    <property type="entry name" value="Ribosomal_uS17_N"/>
</dbReference>
<keyword evidence="5" id="KW-1185">Reference proteome</keyword>
<organism evidence="4 5">
    <name type="scientific">Vitis rotundifolia</name>
    <name type="common">Muscadine grape</name>
    <dbReference type="NCBI Taxonomy" id="103349"/>
    <lineage>
        <taxon>Eukaryota</taxon>
        <taxon>Viridiplantae</taxon>
        <taxon>Streptophyta</taxon>
        <taxon>Embryophyta</taxon>
        <taxon>Tracheophyta</taxon>
        <taxon>Spermatophyta</taxon>
        <taxon>Magnoliopsida</taxon>
        <taxon>eudicotyledons</taxon>
        <taxon>Gunneridae</taxon>
        <taxon>Pentapetalae</taxon>
        <taxon>rosids</taxon>
        <taxon>Vitales</taxon>
        <taxon>Vitaceae</taxon>
        <taxon>Viteae</taxon>
        <taxon>Vitis</taxon>
    </lineage>
</organism>
<dbReference type="AlphaFoldDB" id="A0AA39DT46"/>
<dbReference type="InterPro" id="IPR000266">
    <property type="entry name" value="Ribosomal_uS17"/>
</dbReference>
<keyword evidence="2" id="KW-0687">Ribonucleoprotein</keyword>
<evidence type="ECO:0000259" key="3">
    <source>
        <dbReference type="Pfam" id="PF16205"/>
    </source>
</evidence>
<evidence type="ECO:0000256" key="2">
    <source>
        <dbReference type="ARBA" id="ARBA00023274"/>
    </source>
</evidence>
<dbReference type="Proteomes" id="UP001168098">
    <property type="component" value="Unassembled WGS sequence"/>
</dbReference>
<dbReference type="PANTHER" id="PTHR10744:SF9">
    <property type="entry name" value="40S RIBOSOMAL PROTEIN S11-RELATED"/>
    <property type="match status" value="1"/>
</dbReference>
<dbReference type="PANTHER" id="PTHR10744">
    <property type="entry name" value="40S RIBOSOMAL PROTEIN S11 FAMILY MEMBER"/>
    <property type="match status" value="1"/>
</dbReference>
<proteinExistence type="predicted"/>
<feature type="domain" description="Small ribosomal subunit protein uS17 N-terminal" evidence="3">
    <location>
        <begin position="5"/>
        <end position="55"/>
    </location>
</feature>
<dbReference type="Gene3D" id="2.40.50.1000">
    <property type="match status" value="1"/>
</dbReference>
<dbReference type="GO" id="GO:0003735">
    <property type="term" value="F:structural constituent of ribosome"/>
    <property type="evidence" value="ECO:0007669"/>
    <property type="project" value="InterPro"/>
</dbReference>
<reference evidence="4 5" key="1">
    <citation type="journal article" date="2023" name="BMC Biotechnol.">
        <title>Vitis rotundifolia cv Carlos genome sequencing.</title>
        <authorList>
            <person name="Huff M."/>
            <person name="Hulse-Kemp A."/>
            <person name="Scheffler B."/>
            <person name="Youngblood R."/>
            <person name="Simpson S."/>
            <person name="Babiker E."/>
            <person name="Staton M."/>
        </authorList>
    </citation>
    <scope>NUCLEOTIDE SEQUENCE [LARGE SCALE GENOMIC DNA]</scope>
    <source>
        <tissue evidence="4">Leaf</tissue>
    </source>
</reference>
<evidence type="ECO:0000313" key="5">
    <source>
        <dbReference type="Proteomes" id="UP001168098"/>
    </source>
</evidence>
<dbReference type="GO" id="GO:0022627">
    <property type="term" value="C:cytosolic small ribosomal subunit"/>
    <property type="evidence" value="ECO:0007669"/>
    <property type="project" value="TreeGrafter"/>
</dbReference>
<name>A0AA39DT46_VITRO</name>
<gene>
    <name evidence="4" type="ORF">PVL29_008597</name>
</gene>
<dbReference type="Pfam" id="PF16205">
    <property type="entry name" value="Ribosomal_S17_N"/>
    <property type="match status" value="1"/>
</dbReference>
<protein>
    <recommendedName>
        <fullName evidence="3">Small ribosomal subunit protein uS17 N-terminal domain-containing protein</fullName>
    </recommendedName>
</protein>
<accession>A0AA39DT46</accession>
<keyword evidence="1" id="KW-0689">Ribosomal protein</keyword>
<evidence type="ECO:0000313" key="4">
    <source>
        <dbReference type="EMBL" id="KAJ9696446.1"/>
    </source>
</evidence>
<dbReference type="EMBL" id="JARBHA010000007">
    <property type="protein sequence ID" value="KAJ9696446.1"/>
    <property type="molecule type" value="Genomic_DNA"/>
</dbReference>
<evidence type="ECO:0000256" key="1">
    <source>
        <dbReference type="ARBA" id="ARBA00022980"/>
    </source>
</evidence>
<sequence>MEKKAGKGKRPGKGRDRFWKSIGLGFKRPQGAIERTYIDKKCLSIGGASIKGRILAGLMHVRYGQE</sequence>